<dbReference type="InterPro" id="IPR006578">
    <property type="entry name" value="MADF-dom"/>
</dbReference>
<dbReference type="GO" id="GO:0005634">
    <property type="term" value="C:nucleus"/>
    <property type="evidence" value="ECO:0007669"/>
    <property type="project" value="TreeGrafter"/>
</dbReference>
<feature type="compositionally biased region" description="Low complexity" evidence="1">
    <location>
        <begin position="172"/>
        <end position="181"/>
    </location>
</feature>
<dbReference type="AlphaFoldDB" id="A0AAV3YWW2"/>
<dbReference type="PANTHER" id="PTHR12243">
    <property type="entry name" value="MADF DOMAIN TRANSCRIPTION FACTOR"/>
    <property type="match status" value="1"/>
</dbReference>
<dbReference type="PANTHER" id="PTHR12243:SF67">
    <property type="entry name" value="COREPRESSOR OF PANGOLIN, ISOFORM A-RELATED"/>
    <property type="match status" value="1"/>
</dbReference>
<dbReference type="Proteomes" id="UP000735302">
    <property type="component" value="Unassembled WGS sequence"/>
</dbReference>
<dbReference type="EMBL" id="BLXT01001714">
    <property type="protein sequence ID" value="GFN87538.1"/>
    <property type="molecule type" value="Genomic_DNA"/>
</dbReference>
<evidence type="ECO:0000256" key="1">
    <source>
        <dbReference type="SAM" id="MobiDB-lite"/>
    </source>
</evidence>
<feature type="compositionally biased region" description="Polar residues" evidence="1">
    <location>
        <begin position="133"/>
        <end position="142"/>
    </location>
</feature>
<comment type="caution">
    <text evidence="3">The sequence shown here is derived from an EMBL/GenBank/DDBJ whole genome shotgun (WGS) entry which is preliminary data.</text>
</comment>
<dbReference type="InterPro" id="IPR039353">
    <property type="entry name" value="TF_Adf1"/>
</dbReference>
<evidence type="ECO:0000313" key="4">
    <source>
        <dbReference type="Proteomes" id="UP000735302"/>
    </source>
</evidence>
<evidence type="ECO:0000259" key="2">
    <source>
        <dbReference type="PROSITE" id="PS51029"/>
    </source>
</evidence>
<feature type="compositionally biased region" description="Polar residues" evidence="1">
    <location>
        <begin position="151"/>
        <end position="163"/>
    </location>
</feature>
<proteinExistence type="predicted"/>
<name>A0AAV3YWW2_9GAST</name>
<dbReference type="GO" id="GO:0006357">
    <property type="term" value="P:regulation of transcription by RNA polymerase II"/>
    <property type="evidence" value="ECO:0007669"/>
    <property type="project" value="TreeGrafter"/>
</dbReference>
<evidence type="ECO:0000313" key="3">
    <source>
        <dbReference type="EMBL" id="GFN87538.1"/>
    </source>
</evidence>
<feature type="domain" description="MADF" evidence="2">
    <location>
        <begin position="5"/>
        <end position="93"/>
    </location>
</feature>
<accession>A0AAV3YWW2</accession>
<organism evidence="3 4">
    <name type="scientific">Plakobranchus ocellatus</name>
    <dbReference type="NCBI Taxonomy" id="259542"/>
    <lineage>
        <taxon>Eukaryota</taxon>
        <taxon>Metazoa</taxon>
        <taxon>Spiralia</taxon>
        <taxon>Lophotrochozoa</taxon>
        <taxon>Mollusca</taxon>
        <taxon>Gastropoda</taxon>
        <taxon>Heterobranchia</taxon>
        <taxon>Euthyneura</taxon>
        <taxon>Panpulmonata</taxon>
        <taxon>Sacoglossa</taxon>
        <taxon>Placobranchoidea</taxon>
        <taxon>Plakobranchidae</taxon>
        <taxon>Plakobranchus</taxon>
    </lineage>
</organism>
<feature type="region of interest" description="Disordered" evidence="1">
    <location>
        <begin position="101"/>
        <end position="181"/>
    </location>
</feature>
<protein>
    <submittedName>
        <fullName evidence="3">Transcription factor adf-1</fullName>
    </submittedName>
</protein>
<dbReference type="Pfam" id="PF10545">
    <property type="entry name" value="MADF_DNA_bdg"/>
    <property type="match status" value="1"/>
</dbReference>
<sequence>METEALIEAVEKRKCLYDKADENYSNRNFTSAEWKKVANEVGCSENEARKQWKQLRDYFLKMSREPQKSGSAGGVKRKWYLHDRMLFIKAYTGVRQTSTNMEPLSLDDNTANNADLAPQNSPSSFSLEASESRAPTPSNGSTAEAEIIQDVMTQDESSATNRRNVNKRPKKSFPQQQASQSAFETEMIEAAKRLGHRKELEISEEEHYFKNLVPKLQQMSPLDRMECQGEIHMIVLKYMKKSLSSTFCGARRSDRDLPPSGSSETNCYVSQPYEEYTRSQVPLAETSHSVARYDFDRMSQYRQYPDC</sequence>
<gene>
    <name evidence="3" type="ORF">PoB_001404400</name>
</gene>
<dbReference type="SMART" id="SM00595">
    <property type="entry name" value="MADF"/>
    <property type="match status" value="1"/>
</dbReference>
<dbReference type="PROSITE" id="PS51029">
    <property type="entry name" value="MADF"/>
    <property type="match status" value="1"/>
</dbReference>
<dbReference type="GO" id="GO:0005667">
    <property type="term" value="C:transcription regulator complex"/>
    <property type="evidence" value="ECO:0007669"/>
    <property type="project" value="TreeGrafter"/>
</dbReference>
<reference evidence="3 4" key="1">
    <citation type="journal article" date="2021" name="Elife">
        <title>Chloroplast acquisition without the gene transfer in kleptoplastic sea slugs, Plakobranchus ocellatus.</title>
        <authorList>
            <person name="Maeda T."/>
            <person name="Takahashi S."/>
            <person name="Yoshida T."/>
            <person name="Shimamura S."/>
            <person name="Takaki Y."/>
            <person name="Nagai Y."/>
            <person name="Toyoda A."/>
            <person name="Suzuki Y."/>
            <person name="Arimoto A."/>
            <person name="Ishii H."/>
            <person name="Satoh N."/>
            <person name="Nishiyama T."/>
            <person name="Hasebe M."/>
            <person name="Maruyama T."/>
            <person name="Minagawa J."/>
            <person name="Obokata J."/>
            <person name="Shigenobu S."/>
        </authorList>
    </citation>
    <scope>NUCLEOTIDE SEQUENCE [LARGE SCALE GENOMIC DNA]</scope>
</reference>
<feature type="compositionally biased region" description="Polar residues" evidence="1">
    <location>
        <begin position="101"/>
        <end position="113"/>
    </location>
</feature>
<keyword evidence="4" id="KW-1185">Reference proteome</keyword>